<feature type="transmembrane region" description="Helical" evidence="1">
    <location>
        <begin position="17"/>
        <end position="44"/>
    </location>
</feature>
<dbReference type="Proteomes" id="UP001596328">
    <property type="component" value="Unassembled WGS sequence"/>
</dbReference>
<evidence type="ECO:0000313" key="2">
    <source>
        <dbReference type="EMBL" id="MFC6722969.1"/>
    </source>
</evidence>
<organism evidence="2 3">
    <name type="scientific">Halobium palmae</name>
    <dbReference type="NCBI Taxonomy" id="1776492"/>
    <lineage>
        <taxon>Archaea</taxon>
        <taxon>Methanobacteriati</taxon>
        <taxon>Methanobacteriota</taxon>
        <taxon>Stenosarchaea group</taxon>
        <taxon>Halobacteria</taxon>
        <taxon>Halobacteriales</taxon>
        <taxon>Haloferacaceae</taxon>
        <taxon>Halobium</taxon>
    </lineage>
</organism>
<keyword evidence="1" id="KW-0472">Membrane</keyword>
<feature type="transmembrane region" description="Helical" evidence="1">
    <location>
        <begin position="101"/>
        <end position="122"/>
    </location>
</feature>
<gene>
    <name evidence="2" type="ORF">ACFQE1_00865</name>
</gene>
<evidence type="ECO:0000256" key="1">
    <source>
        <dbReference type="SAM" id="Phobius"/>
    </source>
</evidence>
<protein>
    <submittedName>
        <fullName evidence="2">DUF1772 domain-containing protein</fullName>
    </submittedName>
</protein>
<feature type="transmembrane region" description="Helical" evidence="1">
    <location>
        <begin position="155"/>
        <end position="173"/>
    </location>
</feature>
<keyword evidence="1" id="KW-0812">Transmembrane</keyword>
<keyword evidence="1" id="KW-1133">Transmembrane helix</keyword>
<dbReference type="InterPro" id="IPR013901">
    <property type="entry name" value="Anthrone_oxy"/>
</dbReference>
<dbReference type="Pfam" id="PF08592">
    <property type="entry name" value="Anthrone_oxy"/>
    <property type="match status" value="1"/>
</dbReference>
<sequence>MRTDAMLQVDAFPGRPIVFLLAISTVLGGLMAGFFFAYSVSVVLALRTLSAAEYTTVMKEINEKVLNIIFGAVFFGAVVVPIGSATIIILQGYATTLSGQLFLAGVSIYLVGTFLVTARVHIPMNNHIATWSPVSPPDDWATVQARWTRWNHIRMGAALVSFALYLGAIVSFGV</sequence>
<comment type="caution">
    <text evidence="2">The sequence shown here is derived from an EMBL/GenBank/DDBJ whole genome shotgun (WGS) entry which is preliminary data.</text>
</comment>
<dbReference type="AlphaFoldDB" id="A0ABD5RU71"/>
<dbReference type="EMBL" id="JBHSWU010000001">
    <property type="protein sequence ID" value="MFC6722969.1"/>
    <property type="molecule type" value="Genomic_DNA"/>
</dbReference>
<keyword evidence="3" id="KW-1185">Reference proteome</keyword>
<reference evidence="2 3" key="1">
    <citation type="journal article" date="2019" name="Int. J. Syst. Evol. Microbiol.">
        <title>The Global Catalogue of Microorganisms (GCM) 10K type strain sequencing project: providing services to taxonomists for standard genome sequencing and annotation.</title>
        <authorList>
            <consortium name="The Broad Institute Genomics Platform"/>
            <consortium name="The Broad Institute Genome Sequencing Center for Infectious Disease"/>
            <person name="Wu L."/>
            <person name="Ma J."/>
        </authorList>
    </citation>
    <scope>NUCLEOTIDE SEQUENCE [LARGE SCALE GENOMIC DNA]</scope>
    <source>
        <strain evidence="2 3">NBRC 111368</strain>
    </source>
</reference>
<accession>A0ABD5RU71</accession>
<proteinExistence type="predicted"/>
<name>A0ABD5RU71_9EURY</name>
<evidence type="ECO:0000313" key="3">
    <source>
        <dbReference type="Proteomes" id="UP001596328"/>
    </source>
</evidence>
<feature type="transmembrane region" description="Helical" evidence="1">
    <location>
        <begin position="65"/>
        <end position="89"/>
    </location>
</feature>